<organism evidence="1 2">
    <name type="scientific">Folsomia candida</name>
    <name type="common">Springtail</name>
    <dbReference type="NCBI Taxonomy" id="158441"/>
    <lineage>
        <taxon>Eukaryota</taxon>
        <taxon>Metazoa</taxon>
        <taxon>Ecdysozoa</taxon>
        <taxon>Arthropoda</taxon>
        <taxon>Hexapoda</taxon>
        <taxon>Collembola</taxon>
        <taxon>Entomobryomorpha</taxon>
        <taxon>Isotomoidea</taxon>
        <taxon>Isotomidae</taxon>
        <taxon>Proisotominae</taxon>
        <taxon>Folsomia</taxon>
    </lineage>
</organism>
<evidence type="ECO:0000313" key="1">
    <source>
        <dbReference type="EMBL" id="OXA38937.1"/>
    </source>
</evidence>
<dbReference type="Proteomes" id="UP000198287">
    <property type="component" value="Unassembled WGS sequence"/>
</dbReference>
<accession>A0A226D2I9</accession>
<dbReference type="AlphaFoldDB" id="A0A226D2I9"/>
<protein>
    <submittedName>
        <fullName evidence="1">Uncharacterized protein</fullName>
    </submittedName>
</protein>
<sequence length="205" mass="22670">MARPFSRVLSVTGRRVVEKTVTVGRSGVKTLGARERSQQHGPLYFILNCCPHVALLTSSHFHSISATFSAFPNCFPSLHQDQYGAVRTQCAPPDRIIPSLPTKQAGLWVHAHQVDRKLPGDALSTAPSTFFMTDPLQYQLHVGQVSLKRSPTHSLAMLIPHQDQHHHSLRTFSSTQHSSSVSLSCFLLPRAPGNVSNKMQCIPQF</sequence>
<gene>
    <name evidence="1" type="ORF">Fcan01_26327</name>
</gene>
<proteinExistence type="predicted"/>
<comment type="caution">
    <text evidence="1">The sequence shown here is derived from an EMBL/GenBank/DDBJ whole genome shotgun (WGS) entry which is preliminary data.</text>
</comment>
<evidence type="ECO:0000313" key="2">
    <source>
        <dbReference type="Proteomes" id="UP000198287"/>
    </source>
</evidence>
<dbReference type="EMBL" id="LNIX01000042">
    <property type="protein sequence ID" value="OXA38937.1"/>
    <property type="molecule type" value="Genomic_DNA"/>
</dbReference>
<reference evidence="1 2" key="1">
    <citation type="submission" date="2015-12" db="EMBL/GenBank/DDBJ databases">
        <title>The genome of Folsomia candida.</title>
        <authorList>
            <person name="Faddeeva A."/>
            <person name="Derks M.F."/>
            <person name="Anvar Y."/>
            <person name="Smit S."/>
            <person name="Van Straalen N."/>
            <person name="Roelofs D."/>
        </authorList>
    </citation>
    <scope>NUCLEOTIDE SEQUENCE [LARGE SCALE GENOMIC DNA]</scope>
    <source>
        <strain evidence="1 2">VU population</strain>
        <tissue evidence="1">Whole body</tissue>
    </source>
</reference>
<keyword evidence="2" id="KW-1185">Reference proteome</keyword>
<name>A0A226D2I9_FOLCA</name>